<organism evidence="2 3">
    <name type="scientific">Serendipita vermifera MAFF 305830</name>
    <dbReference type="NCBI Taxonomy" id="933852"/>
    <lineage>
        <taxon>Eukaryota</taxon>
        <taxon>Fungi</taxon>
        <taxon>Dikarya</taxon>
        <taxon>Basidiomycota</taxon>
        <taxon>Agaricomycotina</taxon>
        <taxon>Agaricomycetes</taxon>
        <taxon>Sebacinales</taxon>
        <taxon>Serendipitaceae</taxon>
        <taxon>Serendipita</taxon>
    </lineage>
</organism>
<feature type="region of interest" description="Disordered" evidence="1">
    <location>
        <begin position="1"/>
        <end position="30"/>
    </location>
</feature>
<evidence type="ECO:0000256" key="1">
    <source>
        <dbReference type="SAM" id="MobiDB-lite"/>
    </source>
</evidence>
<keyword evidence="3" id="KW-1185">Reference proteome</keyword>
<dbReference type="EMBL" id="KN824331">
    <property type="protein sequence ID" value="KIM23861.1"/>
    <property type="molecule type" value="Genomic_DNA"/>
</dbReference>
<dbReference type="HOGENOM" id="CLU_2943272_0_0_1"/>
<accession>A0A0C3AX74</accession>
<reference evidence="2 3" key="1">
    <citation type="submission" date="2014-04" db="EMBL/GenBank/DDBJ databases">
        <authorList>
            <consortium name="DOE Joint Genome Institute"/>
            <person name="Kuo A."/>
            <person name="Zuccaro A."/>
            <person name="Kohler A."/>
            <person name="Nagy L.G."/>
            <person name="Floudas D."/>
            <person name="Copeland A."/>
            <person name="Barry K.W."/>
            <person name="Cichocki N."/>
            <person name="Veneault-Fourrey C."/>
            <person name="LaButti K."/>
            <person name="Lindquist E.A."/>
            <person name="Lipzen A."/>
            <person name="Lundell T."/>
            <person name="Morin E."/>
            <person name="Murat C."/>
            <person name="Sun H."/>
            <person name="Tunlid A."/>
            <person name="Henrissat B."/>
            <person name="Grigoriev I.V."/>
            <person name="Hibbett D.S."/>
            <person name="Martin F."/>
            <person name="Nordberg H.P."/>
            <person name="Cantor M.N."/>
            <person name="Hua S.X."/>
        </authorList>
    </citation>
    <scope>NUCLEOTIDE SEQUENCE [LARGE SCALE GENOMIC DNA]</scope>
    <source>
        <strain evidence="2 3">MAFF 305830</strain>
    </source>
</reference>
<reference evidence="3" key="2">
    <citation type="submission" date="2015-01" db="EMBL/GenBank/DDBJ databases">
        <title>Evolutionary Origins and Diversification of the Mycorrhizal Mutualists.</title>
        <authorList>
            <consortium name="DOE Joint Genome Institute"/>
            <consortium name="Mycorrhizal Genomics Consortium"/>
            <person name="Kohler A."/>
            <person name="Kuo A."/>
            <person name="Nagy L.G."/>
            <person name="Floudas D."/>
            <person name="Copeland A."/>
            <person name="Barry K.W."/>
            <person name="Cichocki N."/>
            <person name="Veneault-Fourrey C."/>
            <person name="LaButti K."/>
            <person name="Lindquist E.A."/>
            <person name="Lipzen A."/>
            <person name="Lundell T."/>
            <person name="Morin E."/>
            <person name="Murat C."/>
            <person name="Riley R."/>
            <person name="Ohm R."/>
            <person name="Sun H."/>
            <person name="Tunlid A."/>
            <person name="Henrissat B."/>
            <person name="Grigoriev I.V."/>
            <person name="Hibbett D.S."/>
            <person name="Martin F."/>
        </authorList>
    </citation>
    <scope>NUCLEOTIDE SEQUENCE [LARGE SCALE GENOMIC DNA]</scope>
    <source>
        <strain evidence="3">MAFF 305830</strain>
    </source>
</reference>
<name>A0A0C3AX74_SERVB</name>
<sequence length="60" mass="6688">MPANANSRKKSPSLLPQSTPKPIESSEYTEKDLQMALHRPSAIVQGEYSLEKLRTNPSSF</sequence>
<proteinExistence type="predicted"/>
<dbReference type="Proteomes" id="UP000054097">
    <property type="component" value="Unassembled WGS sequence"/>
</dbReference>
<gene>
    <name evidence="2" type="ORF">M408DRAFT_332125</name>
</gene>
<evidence type="ECO:0000313" key="3">
    <source>
        <dbReference type="Proteomes" id="UP000054097"/>
    </source>
</evidence>
<protein>
    <submittedName>
        <fullName evidence="2">Uncharacterized protein</fullName>
    </submittedName>
</protein>
<evidence type="ECO:0000313" key="2">
    <source>
        <dbReference type="EMBL" id="KIM23861.1"/>
    </source>
</evidence>
<dbReference type="AlphaFoldDB" id="A0A0C3AX74"/>